<sequence length="411" mass="46158">MNSWVPKNGRVILHVDMNAFFASVEIANDPSLKGKPLVIAGNEKERRGIIVTASYEARAYGLKATMPLWEARKKCPNMVVKLPNHELYRKVSRQMFAKLGTITPLVEAASIDEGYLDITDCRDLGHPIEIAKKIQQILLDELGLPCSIGIAPNKFLAKTASDIKKPQGITILRKRDVPLTLWPKKIREMHGVGLKTEEKLNTIGIYTIEDLAKSDINKIQALLGSNGISLKNHANGIDEREVDPSRMLSYRTIGHSSTFSSDVSDEHIIASSFEKLSNRVCDRLRKKGLNAETISITLRFKDRKTITRSMTTQSPIQEGSSIFKEVMKLWKNNWNGEPLRLIGVTTSNLVAHDEVTKQLDLFSYEQDAKQEPLMETIQKLKNKFGEDIIGLGRSKQKINSKNILDVLKTTE</sequence>
<dbReference type="CDD" id="cd03586">
    <property type="entry name" value="PolY_Pol_IV_kappa"/>
    <property type="match status" value="1"/>
</dbReference>
<keyword evidence="3 6" id="KW-0548">Nucleotidyltransferase</keyword>
<dbReference type="Gene3D" id="3.40.1170.60">
    <property type="match status" value="1"/>
</dbReference>
<dbReference type="EMBL" id="JAGIYQ010000002">
    <property type="protein sequence ID" value="MBP0724361.1"/>
    <property type="molecule type" value="Genomic_DNA"/>
</dbReference>
<feature type="binding site" evidence="6">
    <location>
        <position position="112"/>
    </location>
    <ligand>
        <name>Mg(2+)</name>
        <dbReference type="ChEBI" id="CHEBI:18420"/>
    </ligand>
</feature>
<organism evidence="8 9">
    <name type="scientific">Gottfriedia endophytica</name>
    <dbReference type="NCBI Taxonomy" id="2820819"/>
    <lineage>
        <taxon>Bacteria</taxon>
        <taxon>Bacillati</taxon>
        <taxon>Bacillota</taxon>
        <taxon>Bacilli</taxon>
        <taxon>Bacillales</taxon>
        <taxon>Bacillaceae</taxon>
        <taxon>Gottfriedia</taxon>
    </lineage>
</organism>
<dbReference type="InterPro" id="IPR022880">
    <property type="entry name" value="DNApol_IV"/>
</dbReference>
<gene>
    <name evidence="6" type="primary">dinB</name>
    <name evidence="8" type="ORF">J5Y03_04070</name>
</gene>
<dbReference type="Pfam" id="PF00817">
    <property type="entry name" value="IMS"/>
    <property type="match status" value="1"/>
</dbReference>
<dbReference type="EC" id="2.7.7.7" evidence="6"/>
<dbReference type="SUPFAM" id="SSF56672">
    <property type="entry name" value="DNA/RNA polymerases"/>
    <property type="match status" value="1"/>
</dbReference>
<protein>
    <recommendedName>
        <fullName evidence="6">DNA polymerase IV</fullName>
        <shortName evidence="6">Pol IV</shortName>
        <ecNumber evidence="6">2.7.7.7</ecNumber>
    </recommendedName>
</protein>
<dbReference type="GO" id="GO:0006261">
    <property type="term" value="P:DNA-templated DNA replication"/>
    <property type="evidence" value="ECO:0007669"/>
    <property type="project" value="UniProtKB-UniRule"/>
</dbReference>
<dbReference type="Pfam" id="PF11798">
    <property type="entry name" value="IMS_HHH"/>
    <property type="match status" value="1"/>
</dbReference>
<evidence type="ECO:0000256" key="5">
    <source>
        <dbReference type="ARBA" id="ARBA00022932"/>
    </source>
</evidence>
<name>A0A940NP78_9BACI</name>
<dbReference type="GO" id="GO:0006281">
    <property type="term" value="P:DNA repair"/>
    <property type="evidence" value="ECO:0007669"/>
    <property type="project" value="UniProtKB-UniRule"/>
</dbReference>
<keyword evidence="2 6" id="KW-0515">Mutator protein</keyword>
<keyword evidence="6" id="KW-0963">Cytoplasm</keyword>
<dbReference type="InterPro" id="IPR043502">
    <property type="entry name" value="DNA/RNA_pol_sf"/>
</dbReference>
<comment type="subunit">
    <text evidence="6">Monomer.</text>
</comment>
<comment type="similarity">
    <text evidence="1 6">Belongs to the DNA polymerase type-Y family.</text>
</comment>
<dbReference type="GO" id="GO:0000287">
    <property type="term" value="F:magnesium ion binding"/>
    <property type="evidence" value="ECO:0007669"/>
    <property type="project" value="UniProtKB-UniRule"/>
</dbReference>
<keyword evidence="6" id="KW-0479">Metal-binding</keyword>
<dbReference type="InterPro" id="IPR001126">
    <property type="entry name" value="UmuC"/>
</dbReference>
<keyword evidence="6" id="KW-0234">DNA repair</keyword>
<dbReference type="SUPFAM" id="SSF100879">
    <property type="entry name" value="Lesion bypass DNA polymerase (Y-family), little finger domain"/>
    <property type="match status" value="1"/>
</dbReference>
<dbReference type="RefSeq" id="WP_209402795.1">
    <property type="nucleotide sequence ID" value="NZ_JAGIYQ010000002.1"/>
</dbReference>
<dbReference type="PANTHER" id="PTHR11076:SF33">
    <property type="entry name" value="DNA POLYMERASE KAPPA"/>
    <property type="match status" value="1"/>
</dbReference>
<dbReference type="NCBIfam" id="NF002492">
    <property type="entry name" value="PRK01810.1"/>
    <property type="match status" value="1"/>
</dbReference>
<comment type="caution">
    <text evidence="8">The sequence shown here is derived from an EMBL/GenBank/DDBJ whole genome shotgun (WGS) entry which is preliminary data.</text>
</comment>
<feature type="active site" evidence="6">
    <location>
        <position position="113"/>
    </location>
</feature>
<dbReference type="Pfam" id="PF11799">
    <property type="entry name" value="IMS_C"/>
    <property type="match status" value="1"/>
</dbReference>
<feature type="domain" description="UmuC" evidence="7">
    <location>
        <begin position="12"/>
        <end position="193"/>
    </location>
</feature>
<dbReference type="InterPro" id="IPR017961">
    <property type="entry name" value="DNA_pol_Y-fam_little_finger"/>
</dbReference>
<keyword evidence="6" id="KW-0238">DNA-binding</keyword>
<dbReference type="PANTHER" id="PTHR11076">
    <property type="entry name" value="DNA REPAIR POLYMERASE UMUC / TRANSFERASE FAMILY MEMBER"/>
    <property type="match status" value="1"/>
</dbReference>
<dbReference type="Gene3D" id="3.30.1490.100">
    <property type="entry name" value="DNA polymerase, Y-family, little finger domain"/>
    <property type="match status" value="1"/>
</dbReference>
<dbReference type="Gene3D" id="1.10.150.20">
    <property type="entry name" value="5' to 3' exonuclease, C-terminal subdomain"/>
    <property type="match status" value="1"/>
</dbReference>
<proteinExistence type="inferred from homology"/>
<evidence type="ECO:0000256" key="3">
    <source>
        <dbReference type="ARBA" id="ARBA00022695"/>
    </source>
</evidence>
<dbReference type="Gene3D" id="3.30.70.270">
    <property type="match status" value="1"/>
</dbReference>
<feature type="binding site" evidence="6">
    <location>
        <position position="16"/>
    </location>
    <ligand>
        <name>Mg(2+)</name>
        <dbReference type="ChEBI" id="CHEBI:18420"/>
    </ligand>
</feature>
<dbReference type="PROSITE" id="PS50173">
    <property type="entry name" value="UMUC"/>
    <property type="match status" value="1"/>
</dbReference>
<keyword evidence="6" id="KW-0235">DNA replication</keyword>
<comment type="catalytic activity">
    <reaction evidence="6">
        <text>DNA(n) + a 2'-deoxyribonucleoside 5'-triphosphate = DNA(n+1) + diphosphate</text>
        <dbReference type="Rhea" id="RHEA:22508"/>
        <dbReference type="Rhea" id="RHEA-COMP:17339"/>
        <dbReference type="Rhea" id="RHEA-COMP:17340"/>
        <dbReference type="ChEBI" id="CHEBI:33019"/>
        <dbReference type="ChEBI" id="CHEBI:61560"/>
        <dbReference type="ChEBI" id="CHEBI:173112"/>
        <dbReference type="EC" id="2.7.7.7"/>
    </reaction>
</comment>
<evidence type="ECO:0000256" key="1">
    <source>
        <dbReference type="ARBA" id="ARBA00010945"/>
    </source>
</evidence>
<evidence type="ECO:0000259" key="7">
    <source>
        <dbReference type="PROSITE" id="PS50173"/>
    </source>
</evidence>
<evidence type="ECO:0000256" key="4">
    <source>
        <dbReference type="ARBA" id="ARBA00022763"/>
    </source>
</evidence>
<dbReference type="HAMAP" id="MF_01113">
    <property type="entry name" value="DNApol_IV"/>
    <property type="match status" value="1"/>
</dbReference>
<dbReference type="NCBIfam" id="NF002677">
    <property type="entry name" value="PRK02406.1"/>
    <property type="match status" value="1"/>
</dbReference>
<dbReference type="InterPro" id="IPR036775">
    <property type="entry name" value="DNA_pol_Y-fam_lit_finger_sf"/>
</dbReference>
<keyword evidence="9" id="KW-1185">Reference proteome</keyword>
<evidence type="ECO:0000256" key="2">
    <source>
        <dbReference type="ARBA" id="ARBA00022457"/>
    </source>
</evidence>
<evidence type="ECO:0000313" key="9">
    <source>
        <dbReference type="Proteomes" id="UP000682134"/>
    </source>
</evidence>
<comment type="function">
    <text evidence="6">Poorly processive, error-prone DNA polymerase involved in untargeted mutagenesis. Copies undamaged DNA at stalled replication forks, which arise in vivo from mismatched or misaligned primer ends. These misaligned primers can be extended by PolIV. Exhibits no 3'-5' exonuclease (proofreading) activity. May be involved in translesional synthesis, in conjunction with the beta clamp from PolIII.</text>
</comment>
<dbReference type="GO" id="GO:0003684">
    <property type="term" value="F:damaged DNA binding"/>
    <property type="evidence" value="ECO:0007669"/>
    <property type="project" value="InterPro"/>
</dbReference>
<dbReference type="GO" id="GO:0042276">
    <property type="term" value="P:error-prone translesion synthesis"/>
    <property type="evidence" value="ECO:0007669"/>
    <property type="project" value="TreeGrafter"/>
</dbReference>
<keyword evidence="5 6" id="KW-0239">DNA-directed DNA polymerase</keyword>
<keyword evidence="6" id="KW-0460">Magnesium</keyword>
<keyword evidence="4 6" id="KW-0227">DNA damage</keyword>
<dbReference type="InterPro" id="IPR050116">
    <property type="entry name" value="DNA_polymerase-Y"/>
</dbReference>
<dbReference type="InterPro" id="IPR043128">
    <property type="entry name" value="Rev_trsase/Diguanyl_cyclase"/>
</dbReference>
<dbReference type="Proteomes" id="UP000682134">
    <property type="component" value="Unassembled WGS sequence"/>
</dbReference>
<evidence type="ECO:0000256" key="6">
    <source>
        <dbReference type="HAMAP-Rule" id="MF_01113"/>
    </source>
</evidence>
<comment type="cofactor">
    <cofactor evidence="6">
        <name>Mg(2+)</name>
        <dbReference type="ChEBI" id="CHEBI:18420"/>
    </cofactor>
    <text evidence="6">Binds 2 magnesium ions per subunit.</text>
</comment>
<dbReference type="AlphaFoldDB" id="A0A940NP78"/>
<dbReference type="GO" id="GO:0005829">
    <property type="term" value="C:cytosol"/>
    <property type="evidence" value="ECO:0007669"/>
    <property type="project" value="TreeGrafter"/>
</dbReference>
<keyword evidence="6 8" id="KW-0808">Transferase</keyword>
<feature type="site" description="Substrate discrimination" evidence="6">
    <location>
        <position position="21"/>
    </location>
</feature>
<evidence type="ECO:0000313" key="8">
    <source>
        <dbReference type="EMBL" id="MBP0724361.1"/>
    </source>
</evidence>
<accession>A0A940NP78</accession>
<dbReference type="InterPro" id="IPR024728">
    <property type="entry name" value="PolY_HhH_motif"/>
</dbReference>
<reference evidence="8" key="1">
    <citation type="submission" date="2021-04" db="EMBL/GenBank/DDBJ databases">
        <title>Genome seq and assembly of Bacillus sp.</title>
        <authorList>
            <person name="Chhetri G."/>
        </authorList>
    </citation>
    <scope>NUCLEOTIDE SEQUENCE</scope>
    <source>
        <strain evidence="8">RG28</strain>
    </source>
</reference>
<comment type="subcellular location">
    <subcellularLocation>
        <location evidence="6">Cytoplasm</location>
    </subcellularLocation>
</comment>
<dbReference type="GO" id="GO:0003887">
    <property type="term" value="F:DNA-directed DNA polymerase activity"/>
    <property type="evidence" value="ECO:0007669"/>
    <property type="project" value="UniProtKB-UniRule"/>
</dbReference>
<dbReference type="GO" id="GO:0009432">
    <property type="term" value="P:SOS response"/>
    <property type="evidence" value="ECO:0007669"/>
    <property type="project" value="TreeGrafter"/>
</dbReference>